<dbReference type="InterPro" id="IPR025962">
    <property type="entry name" value="SdpI/YhfL"/>
</dbReference>
<dbReference type="PANTHER" id="PTHR37810:SF5">
    <property type="entry name" value="IMMUNITY PROTEIN SDPI"/>
    <property type="match status" value="1"/>
</dbReference>
<sequence>MSIFFVCLHVPILLSITGVNIQVGLVISISIGVLMIGIGTLLPNTKRNALFGARTKWSLKDDEVWKQTNQFAGKLFIWFGLLLMAVGFISIISIGLFASMLTLIFAILMIIIEIYSYKSYKNVESN</sequence>
<organism evidence="2 3">
    <name type="scientific">Alkalicoccobacillus gibsonii</name>
    <dbReference type="NCBI Taxonomy" id="79881"/>
    <lineage>
        <taxon>Bacteria</taxon>
        <taxon>Bacillati</taxon>
        <taxon>Bacillota</taxon>
        <taxon>Bacilli</taxon>
        <taxon>Bacillales</taxon>
        <taxon>Bacillaceae</taxon>
        <taxon>Alkalicoccobacillus</taxon>
    </lineage>
</organism>
<keyword evidence="3" id="KW-1185">Reference proteome</keyword>
<protein>
    <submittedName>
        <fullName evidence="2">SdpI family protein</fullName>
    </submittedName>
</protein>
<evidence type="ECO:0000313" key="2">
    <source>
        <dbReference type="EMBL" id="MEN0643864.1"/>
    </source>
</evidence>
<comment type="caution">
    <text evidence="2">The sequence shown here is derived from an EMBL/GenBank/DDBJ whole genome shotgun (WGS) entry which is preliminary data.</text>
</comment>
<dbReference type="RefSeq" id="WP_343130694.1">
    <property type="nucleotide sequence ID" value="NZ_JBCITK010000001.1"/>
</dbReference>
<dbReference type="EMBL" id="JBCITK010000001">
    <property type="protein sequence ID" value="MEN0643864.1"/>
    <property type="molecule type" value="Genomic_DNA"/>
</dbReference>
<keyword evidence="1" id="KW-1133">Transmembrane helix</keyword>
<dbReference type="PANTHER" id="PTHR37810">
    <property type="entry name" value="IMMUNITY PROTEIN SDPI"/>
    <property type="match status" value="1"/>
</dbReference>
<feature type="transmembrane region" description="Helical" evidence="1">
    <location>
        <begin position="75"/>
        <end position="94"/>
    </location>
</feature>
<keyword evidence="1" id="KW-0472">Membrane</keyword>
<feature type="transmembrane region" description="Helical" evidence="1">
    <location>
        <begin position="100"/>
        <end position="117"/>
    </location>
</feature>
<dbReference type="Pfam" id="PF13630">
    <property type="entry name" value="SdpI"/>
    <property type="match status" value="1"/>
</dbReference>
<keyword evidence="1" id="KW-0812">Transmembrane</keyword>
<gene>
    <name evidence="2" type="ORF">MKY91_11950</name>
</gene>
<dbReference type="Proteomes" id="UP001418796">
    <property type="component" value="Unassembled WGS sequence"/>
</dbReference>
<proteinExistence type="predicted"/>
<reference evidence="2 3" key="1">
    <citation type="submission" date="2024-03" db="EMBL/GenBank/DDBJ databases">
        <title>Bacilli Hybrid Assemblies.</title>
        <authorList>
            <person name="Kovac J."/>
        </authorList>
    </citation>
    <scope>NUCLEOTIDE SEQUENCE [LARGE SCALE GENOMIC DNA]</scope>
    <source>
        <strain evidence="2 3">FSL R7-0666</strain>
    </source>
</reference>
<accession>A0ABU9VIY5</accession>
<evidence type="ECO:0000256" key="1">
    <source>
        <dbReference type="SAM" id="Phobius"/>
    </source>
</evidence>
<feature type="transmembrane region" description="Helical" evidence="1">
    <location>
        <begin position="25"/>
        <end position="44"/>
    </location>
</feature>
<evidence type="ECO:0000313" key="3">
    <source>
        <dbReference type="Proteomes" id="UP001418796"/>
    </source>
</evidence>
<name>A0ABU9VIY5_9BACI</name>